<proteinExistence type="predicted"/>
<evidence type="ECO:0008006" key="4">
    <source>
        <dbReference type="Google" id="ProtNLM"/>
    </source>
</evidence>
<organism evidence="2 3">
    <name type="scientific">Clostridium brassicae</name>
    <dbReference type="NCBI Taxonomy" id="2999072"/>
    <lineage>
        <taxon>Bacteria</taxon>
        <taxon>Bacillati</taxon>
        <taxon>Bacillota</taxon>
        <taxon>Clostridia</taxon>
        <taxon>Eubacteriales</taxon>
        <taxon>Clostridiaceae</taxon>
        <taxon>Clostridium</taxon>
    </lineage>
</organism>
<dbReference type="EMBL" id="JAPQFJ010000003">
    <property type="protein sequence ID" value="MCY6957890.1"/>
    <property type="molecule type" value="Genomic_DNA"/>
</dbReference>
<keyword evidence="1" id="KW-1133">Transmembrane helix</keyword>
<name>A0ABT4D6G8_9CLOT</name>
<keyword evidence="1" id="KW-0472">Membrane</keyword>
<protein>
    <recommendedName>
        <fullName evidence="4">Lipoprotein</fullName>
    </recommendedName>
</protein>
<dbReference type="Proteomes" id="UP001144612">
    <property type="component" value="Unassembled WGS sequence"/>
</dbReference>
<gene>
    <name evidence="2" type="ORF">OW729_04640</name>
</gene>
<keyword evidence="3" id="KW-1185">Reference proteome</keyword>
<comment type="caution">
    <text evidence="2">The sequence shown here is derived from an EMBL/GenBank/DDBJ whole genome shotgun (WGS) entry which is preliminary data.</text>
</comment>
<evidence type="ECO:0000313" key="2">
    <source>
        <dbReference type="EMBL" id="MCY6957890.1"/>
    </source>
</evidence>
<keyword evidence="1" id="KW-0812">Transmembrane</keyword>
<reference evidence="2" key="1">
    <citation type="submission" date="2022-12" db="EMBL/GenBank/DDBJ databases">
        <title>Clostridium sp. nov., isolated from industrial wastewater.</title>
        <authorList>
            <person name="Jiayan W."/>
        </authorList>
    </citation>
    <scope>NUCLEOTIDE SEQUENCE</scope>
    <source>
        <strain evidence="2">ZC22-4</strain>
    </source>
</reference>
<evidence type="ECO:0000256" key="1">
    <source>
        <dbReference type="SAM" id="Phobius"/>
    </source>
</evidence>
<evidence type="ECO:0000313" key="3">
    <source>
        <dbReference type="Proteomes" id="UP001144612"/>
    </source>
</evidence>
<dbReference type="RefSeq" id="WP_268060292.1">
    <property type="nucleotide sequence ID" value="NZ_JAPQFJ010000003.1"/>
</dbReference>
<feature type="transmembrane region" description="Helical" evidence="1">
    <location>
        <begin position="12"/>
        <end position="32"/>
    </location>
</feature>
<accession>A0ABT4D6G8</accession>
<sequence>MDKKTERTPSIIGGIISIILVISFMKGCIFGNKETTTEVTNNKQETVTKESKQEEQKELTLEEHLKKVDSSIKVTGSKDNGGYYLVTVKYTDDSLKHIANKCYHILKSFKEHKEYNNVNKIGIMIMADFNDKYGNTTEEKSFSVDFPKAELDKVNWDNFLWEKTLELGQEVWMHKTIKQDI</sequence>